<evidence type="ECO:0000313" key="1">
    <source>
        <dbReference type="EMBL" id="QDU58060.1"/>
    </source>
</evidence>
<dbReference type="KEGG" id="amuc:Pan181_42860"/>
<name>A0A518ATK0_9BACT</name>
<dbReference type="OrthoDB" id="9806701at2"/>
<dbReference type="EMBL" id="CP036278">
    <property type="protein sequence ID" value="QDU58060.1"/>
    <property type="molecule type" value="Genomic_DNA"/>
</dbReference>
<dbReference type="InterPro" id="IPR036439">
    <property type="entry name" value="Dockerin_dom_sf"/>
</dbReference>
<dbReference type="GO" id="GO:0000272">
    <property type="term" value="P:polysaccharide catabolic process"/>
    <property type="evidence" value="ECO:0007669"/>
    <property type="project" value="InterPro"/>
</dbReference>
<dbReference type="SUPFAM" id="SSF63446">
    <property type="entry name" value="Type I dockerin domain"/>
    <property type="match status" value="1"/>
</dbReference>
<dbReference type="Proteomes" id="UP000315750">
    <property type="component" value="Chromosome"/>
</dbReference>
<gene>
    <name evidence="1" type="ORF">Pan181_42860</name>
</gene>
<sequence length="317" mass="33637">MKAIFSWLTTLLWVGGIWAIGTQASFALIIDSFDAGAYEDTDGFVDVNMTQHTLATTEVLGGAREVIAMWDGNFELAQSEGSFTMGFDGGMFEVSLVRYGKLISTSQGDYLNAEFTAAGHDRLRIDMGATTPGSAGNEGAIVRVSLFSGLESGSTRGSSAVYLPIATMDSYYLDIEYDWFQYNATGSLDMADIDGVTVELFAPASQTRVGEISIGQIATAAAPIAGDFNADGNVDIADYEVWKTQYGLSGPLDADGNGDRQVDLGDYTLWRDNLGASTPVAPTLTAVPEPATALLGLVAMVVICGARKHLHRSATCL</sequence>
<reference evidence="1 2" key="1">
    <citation type="submission" date="2019-02" db="EMBL/GenBank/DDBJ databases">
        <title>Deep-cultivation of Planctomycetes and their phenomic and genomic characterization uncovers novel biology.</title>
        <authorList>
            <person name="Wiegand S."/>
            <person name="Jogler M."/>
            <person name="Boedeker C."/>
            <person name="Pinto D."/>
            <person name="Vollmers J."/>
            <person name="Rivas-Marin E."/>
            <person name="Kohn T."/>
            <person name="Peeters S.H."/>
            <person name="Heuer A."/>
            <person name="Rast P."/>
            <person name="Oberbeckmann S."/>
            <person name="Bunk B."/>
            <person name="Jeske O."/>
            <person name="Meyerdierks A."/>
            <person name="Storesund J.E."/>
            <person name="Kallscheuer N."/>
            <person name="Luecker S."/>
            <person name="Lage O.M."/>
            <person name="Pohl T."/>
            <person name="Merkel B.J."/>
            <person name="Hornburger P."/>
            <person name="Mueller R.-W."/>
            <person name="Bruemmer F."/>
            <person name="Labrenz M."/>
            <person name="Spormann A.M."/>
            <person name="Op den Camp H."/>
            <person name="Overmann J."/>
            <person name="Amann R."/>
            <person name="Jetten M.S.M."/>
            <person name="Mascher T."/>
            <person name="Medema M.H."/>
            <person name="Devos D.P."/>
            <person name="Kaster A.-K."/>
            <person name="Ovreas L."/>
            <person name="Rohde M."/>
            <person name="Galperin M.Y."/>
            <person name="Jogler C."/>
        </authorList>
    </citation>
    <scope>NUCLEOTIDE SEQUENCE [LARGE SCALE GENOMIC DNA]</scope>
    <source>
        <strain evidence="1 2">Pan181</strain>
    </source>
</reference>
<organism evidence="1 2">
    <name type="scientific">Aeoliella mucimassa</name>
    <dbReference type="NCBI Taxonomy" id="2527972"/>
    <lineage>
        <taxon>Bacteria</taxon>
        <taxon>Pseudomonadati</taxon>
        <taxon>Planctomycetota</taxon>
        <taxon>Planctomycetia</taxon>
        <taxon>Pirellulales</taxon>
        <taxon>Lacipirellulaceae</taxon>
        <taxon>Aeoliella</taxon>
    </lineage>
</organism>
<evidence type="ECO:0000313" key="2">
    <source>
        <dbReference type="Proteomes" id="UP000315750"/>
    </source>
</evidence>
<dbReference type="PROSITE" id="PS00018">
    <property type="entry name" value="EF_HAND_1"/>
    <property type="match status" value="1"/>
</dbReference>
<dbReference type="AlphaFoldDB" id="A0A518ATK0"/>
<keyword evidence="2" id="KW-1185">Reference proteome</keyword>
<dbReference type="InterPro" id="IPR018247">
    <property type="entry name" value="EF_Hand_1_Ca_BS"/>
</dbReference>
<proteinExistence type="predicted"/>
<dbReference type="Gene3D" id="1.10.1330.10">
    <property type="entry name" value="Dockerin domain"/>
    <property type="match status" value="1"/>
</dbReference>
<dbReference type="RefSeq" id="WP_145249591.1">
    <property type="nucleotide sequence ID" value="NZ_CP036278.1"/>
</dbReference>
<accession>A0A518ATK0</accession>
<evidence type="ECO:0008006" key="3">
    <source>
        <dbReference type="Google" id="ProtNLM"/>
    </source>
</evidence>
<protein>
    <recommendedName>
        <fullName evidence="3">PEP-CTERM protein-sorting domain-containing protein</fullName>
    </recommendedName>
</protein>